<dbReference type="EMBL" id="JAYMYQ010000002">
    <property type="protein sequence ID" value="KAK7349108.1"/>
    <property type="molecule type" value="Genomic_DNA"/>
</dbReference>
<comment type="caution">
    <text evidence="1">The sequence shown here is derived from an EMBL/GenBank/DDBJ whole genome shotgun (WGS) entry which is preliminary data.</text>
</comment>
<gene>
    <name evidence="1" type="ORF">VNO77_06203</name>
</gene>
<dbReference type="Proteomes" id="UP001367508">
    <property type="component" value="Unassembled WGS sequence"/>
</dbReference>
<sequence length="111" mass="12607">MAFHILHPRFPHPAIIPVLFPFLPGFKILNLISVPFGFEKPGLLPNGRDFIPPQISSFSLLLSLCSLSTTSKISPRFRIPSSQVVPFIRPEVRIHFFSPPVNYHFSKFPIL</sequence>
<organism evidence="1 2">
    <name type="scientific">Canavalia gladiata</name>
    <name type="common">Sword bean</name>
    <name type="synonym">Dolichos gladiatus</name>
    <dbReference type="NCBI Taxonomy" id="3824"/>
    <lineage>
        <taxon>Eukaryota</taxon>
        <taxon>Viridiplantae</taxon>
        <taxon>Streptophyta</taxon>
        <taxon>Embryophyta</taxon>
        <taxon>Tracheophyta</taxon>
        <taxon>Spermatophyta</taxon>
        <taxon>Magnoliopsida</taxon>
        <taxon>eudicotyledons</taxon>
        <taxon>Gunneridae</taxon>
        <taxon>Pentapetalae</taxon>
        <taxon>rosids</taxon>
        <taxon>fabids</taxon>
        <taxon>Fabales</taxon>
        <taxon>Fabaceae</taxon>
        <taxon>Papilionoideae</taxon>
        <taxon>50 kb inversion clade</taxon>
        <taxon>NPAAA clade</taxon>
        <taxon>indigoferoid/millettioid clade</taxon>
        <taxon>Phaseoleae</taxon>
        <taxon>Canavalia</taxon>
    </lineage>
</organism>
<protein>
    <submittedName>
        <fullName evidence="1">Uncharacterized protein</fullName>
    </submittedName>
</protein>
<dbReference type="AlphaFoldDB" id="A0AAN9MC27"/>
<evidence type="ECO:0000313" key="1">
    <source>
        <dbReference type="EMBL" id="KAK7349108.1"/>
    </source>
</evidence>
<keyword evidence="2" id="KW-1185">Reference proteome</keyword>
<proteinExistence type="predicted"/>
<name>A0AAN9MC27_CANGL</name>
<accession>A0AAN9MC27</accession>
<evidence type="ECO:0000313" key="2">
    <source>
        <dbReference type="Proteomes" id="UP001367508"/>
    </source>
</evidence>
<reference evidence="1 2" key="1">
    <citation type="submission" date="2024-01" db="EMBL/GenBank/DDBJ databases">
        <title>The genomes of 5 underutilized Papilionoideae crops provide insights into root nodulation and disease resistanc.</title>
        <authorList>
            <person name="Jiang F."/>
        </authorList>
    </citation>
    <scope>NUCLEOTIDE SEQUENCE [LARGE SCALE GENOMIC DNA]</scope>
    <source>
        <strain evidence="1">LVBAO_FW01</strain>
        <tissue evidence="1">Leaves</tissue>
    </source>
</reference>